<dbReference type="GeneID" id="20239804"/>
<keyword evidence="2" id="KW-1185">Reference proteome</keyword>
<dbReference type="STRING" id="225164.V4A9J2"/>
<evidence type="ECO:0000313" key="1">
    <source>
        <dbReference type="EMBL" id="ESO89951.1"/>
    </source>
</evidence>
<sequence length="125" mass="14294">MAKLKQPEKFHFDQPGEWPVWKQTFSRFRIGSKLHKEDGDIQSESCLIVDMVGPMKTLLKTFLGKFLKISSMKSAKDVTQVDYTNKDNYLPVDFLAIGMKARAVLADNQDNLEPSTLHRIYSGQD</sequence>
<organism evidence="1 2">
    <name type="scientific">Lottia gigantea</name>
    <name type="common">Giant owl limpet</name>
    <dbReference type="NCBI Taxonomy" id="225164"/>
    <lineage>
        <taxon>Eukaryota</taxon>
        <taxon>Metazoa</taxon>
        <taxon>Spiralia</taxon>
        <taxon>Lophotrochozoa</taxon>
        <taxon>Mollusca</taxon>
        <taxon>Gastropoda</taxon>
        <taxon>Patellogastropoda</taxon>
        <taxon>Lottioidea</taxon>
        <taxon>Lottiidae</taxon>
        <taxon>Lottia</taxon>
    </lineage>
</organism>
<dbReference type="HOGENOM" id="CLU_1995192_0_0_1"/>
<accession>V4A9J2</accession>
<dbReference type="Proteomes" id="UP000030746">
    <property type="component" value="Unassembled WGS sequence"/>
</dbReference>
<dbReference type="RefSeq" id="XP_009059421.1">
    <property type="nucleotide sequence ID" value="XM_009061173.1"/>
</dbReference>
<protein>
    <submittedName>
        <fullName evidence="1">Uncharacterized protein</fullName>
    </submittedName>
</protein>
<dbReference type="KEGG" id="lgi:LOTGIDRAFT_164648"/>
<reference evidence="1 2" key="1">
    <citation type="journal article" date="2013" name="Nature">
        <title>Insights into bilaterian evolution from three spiralian genomes.</title>
        <authorList>
            <person name="Simakov O."/>
            <person name="Marletaz F."/>
            <person name="Cho S.J."/>
            <person name="Edsinger-Gonzales E."/>
            <person name="Havlak P."/>
            <person name="Hellsten U."/>
            <person name="Kuo D.H."/>
            <person name="Larsson T."/>
            <person name="Lv J."/>
            <person name="Arendt D."/>
            <person name="Savage R."/>
            <person name="Osoegawa K."/>
            <person name="de Jong P."/>
            <person name="Grimwood J."/>
            <person name="Chapman J.A."/>
            <person name="Shapiro H."/>
            <person name="Aerts A."/>
            <person name="Otillar R.P."/>
            <person name="Terry A.Y."/>
            <person name="Boore J.L."/>
            <person name="Grigoriev I.V."/>
            <person name="Lindberg D.R."/>
            <person name="Seaver E.C."/>
            <person name="Weisblat D.A."/>
            <person name="Putnam N.H."/>
            <person name="Rokhsar D.S."/>
        </authorList>
    </citation>
    <scope>NUCLEOTIDE SEQUENCE [LARGE SCALE GENOMIC DNA]</scope>
</reference>
<name>V4A9J2_LOTGI</name>
<dbReference type="CTD" id="20239804"/>
<gene>
    <name evidence="1" type="ORF">LOTGIDRAFT_164648</name>
</gene>
<evidence type="ECO:0000313" key="2">
    <source>
        <dbReference type="Proteomes" id="UP000030746"/>
    </source>
</evidence>
<dbReference type="OrthoDB" id="775972at2759"/>
<dbReference type="AlphaFoldDB" id="V4A9J2"/>
<dbReference type="EMBL" id="KB202518">
    <property type="protein sequence ID" value="ESO89951.1"/>
    <property type="molecule type" value="Genomic_DNA"/>
</dbReference>
<proteinExistence type="predicted"/>